<dbReference type="PANTHER" id="PTHR37217">
    <property type="entry name" value="EXPRESSED PROTEIN"/>
    <property type="match status" value="1"/>
</dbReference>
<name>A0AAW1Y4W2_RUBAR</name>
<evidence type="ECO:0000256" key="1">
    <source>
        <dbReference type="SAM" id="SignalP"/>
    </source>
</evidence>
<feature type="chain" id="PRO_5043452671" evidence="1">
    <location>
        <begin position="20"/>
        <end position="123"/>
    </location>
</feature>
<reference evidence="2 3" key="1">
    <citation type="journal article" date="2023" name="G3 (Bethesda)">
        <title>A chromosome-length genome assembly and annotation of blackberry (Rubus argutus, cv. 'Hillquist').</title>
        <authorList>
            <person name="Bruna T."/>
            <person name="Aryal R."/>
            <person name="Dudchenko O."/>
            <person name="Sargent D.J."/>
            <person name="Mead D."/>
            <person name="Buti M."/>
            <person name="Cavallini A."/>
            <person name="Hytonen T."/>
            <person name="Andres J."/>
            <person name="Pham M."/>
            <person name="Weisz D."/>
            <person name="Mascagni F."/>
            <person name="Usai G."/>
            <person name="Natali L."/>
            <person name="Bassil N."/>
            <person name="Fernandez G.E."/>
            <person name="Lomsadze A."/>
            <person name="Armour M."/>
            <person name="Olukolu B."/>
            <person name="Poorten T."/>
            <person name="Britton C."/>
            <person name="Davik J."/>
            <person name="Ashrafi H."/>
            <person name="Aiden E.L."/>
            <person name="Borodovsky M."/>
            <person name="Worthington M."/>
        </authorList>
    </citation>
    <scope>NUCLEOTIDE SEQUENCE [LARGE SCALE GENOMIC DNA]</scope>
    <source>
        <strain evidence="2">PI 553951</strain>
    </source>
</reference>
<evidence type="ECO:0000313" key="2">
    <source>
        <dbReference type="EMBL" id="KAK9943902.1"/>
    </source>
</evidence>
<accession>A0AAW1Y4W2</accession>
<comment type="caution">
    <text evidence="2">The sequence shown here is derived from an EMBL/GenBank/DDBJ whole genome shotgun (WGS) entry which is preliminary data.</text>
</comment>
<feature type="signal peptide" evidence="1">
    <location>
        <begin position="1"/>
        <end position="19"/>
    </location>
</feature>
<proteinExistence type="predicted"/>
<dbReference type="Proteomes" id="UP001457282">
    <property type="component" value="Unassembled WGS sequence"/>
</dbReference>
<protein>
    <submittedName>
        <fullName evidence="2">Uncharacterized protein</fullName>
    </submittedName>
</protein>
<keyword evidence="3" id="KW-1185">Reference proteome</keyword>
<dbReference type="PANTHER" id="PTHR37217:SF1">
    <property type="entry name" value="EXPRESSED PROTEIN"/>
    <property type="match status" value="1"/>
</dbReference>
<gene>
    <name evidence="2" type="ORF">M0R45_009492</name>
</gene>
<dbReference type="EMBL" id="JBEDUW010000002">
    <property type="protein sequence ID" value="KAK9943902.1"/>
    <property type="molecule type" value="Genomic_DNA"/>
</dbReference>
<evidence type="ECO:0000313" key="3">
    <source>
        <dbReference type="Proteomes" id="UP001457282"/>
    </source>
</evidence>
<dbReference type="AlphaFoldDB" id="A0AAW1Y4W2"/>
<organism evidence="2 3">
    <name type="scientific">Rubus argutus</name>
    <name type="common">Southern blackberry</name>
    <dbReference type="NCBI Taxonomy" id="59490"/>
    <lineage>
        <taxon>Eukaryota</taxon>
        <taxon>Viridiplantae</taxon>
        <taxon>Streptophyta</taxon>
        <taxon>Embryophyta</taxon>
        <taxon>Tracheophyta</taxon>
        <taxon>Spermatophyta</taxon>
        <taxon>Magnoliopsida</taxon>
        <taxon>eudicotyledons</taxon>
        <taxon>Gunneridae</taxon>
        <taxon>Pentapetalae</taxon>
        <taxon>rosids</taxon>
        <taxon>fabids</taxon>
        <taxon>Rosales</taxon>
        <taxon>Rosaceae</taxon>
        <taxon>Rosoideae</taxon>
        <taxon>Rosoideae incertae sedis</taxon>
        <taxon>Rubus</taxon>
    </lineage>
</organism>
<keyword evidence="1" id="KW-0732">Signal</keyword>
<dbReference type="GO" id="GO:0009507">
    <property type="term" value="C:chloroplast"/>
    <property type="evidence" value="ECO:0007669"/>
    <property type="project" value="TreeGrafter"/>
</dbReference>
<sequence>MNSVLLSQSLFFRLPSCQLLPCPQRQPQCIVTNRLFHQTTYVSPLSLSFPFLSRHSLRACVSSVGATVTSNEGVVTEGVVSVINFEDFAEKDWSFLESDDFGSEQDKLKVDRIISTGEIQRNI</sequence>